<evidence type="ECO:0000313" key="8">
    <source>
        <dbReference type="Proteomes" id="UP000325113"/>
    </source>
</evidence>
<proteinExistence type="predicted"/>
<dbReference type="PROSITE" id="PS50263">
    <property type="entry name" value="CN_HYDROLASE"/>
    <property type="match status" value="1"/>
</dbReference>
<evidence type="ECO:0000256" key="1">
    <source>
        <dbReference type="ARBA" id="ARBA00022801"/>
    </source>
</evidence>
<dbReference type="GO" id="GO:0006528">
    <property type="term" value="P:asparagine metabolic process"/>
    <property type="evidence" value="ECO:0007669"/>
    <property type="project" value="TreeGrafter"/>
</dbReference>
<dbReference type="PANTHER" id="PTHR23088">
    <property type="entry name" value="NITRILASE-RELATED"/>
    <property type="match status" value="1"/>
</dbReference>
<dbReference type="GO" id="GO:0005739">
    <property type="term" value="C:mitochondrion"/>
    <property type="evidence" value="ECO:0007669"/>
    <property type="project" value="TreeGrafter"/>
</dbReference>
<protein>
    <recommendedName>
        <fullName evidence="2">CN hydrolase domain-containing protein</fullName>
    </recommendedName>
</protein>
<dbReference type="EMBL" id="VLTO01000008">
    <property type="protein sequence ID" value="KAA0176353.1"/>
    <property type="molecule type" value="Genomic_DNA"/>
</dbReference>
<evidence type="ECO:0000313" key="7">
    <source>
        <dbReference type="Proteomes" id="UP000324907"/>
    </source>
</evidence>
<gene>
    <name evidence="5" type="ORF">FNF27_02049</name>
    <name evidence="4" type="ORF">FNF28_04032</name>
    <name evidence="3" type="ORF">FNF31_05362</name>
</gene>
<accession>A0A5A8DES6</accession>
<dbReference type="PANTHER" id="PTHR23088:SF30">
    <property type="entry name" value="OMEGA-AMIDASE NIT2"/>
    <property type="match status" value="1"/>
</dbReference>
<dbReference type="InterPro" id="IPR003010">
    <property type="entry name" value="C-N_Hydrolase"/>
</dbReference>
<dbReference type="Proteomes" id="UP000325113">
    <property type="component" value="Unassembled WGS sequence"/>
</dbReference>
<dbReference type="CDD" id="cd07572">
    <property type="entry name" value="nit"/>
    <property type="match status" value="1"/>
</dbReference>
<evidence type="ECO:0000313" key="6">
    <source>
        <dbReference type="Proteomes" id="UP000322899"/>
    </source>
</evidence>
<dbReference type="SUPFAM" id="SSF56317">
    <property type="entry name" value="Carbon-nitrogen hydrolase"/>
    <property type="match status" value="1"/>
</dbReference>
<dbReference type="OrthoDB" id="10250282at2759"/>
<dbReference type="GO" id="GO:0006107">
    <property type="term" value="P:oxaloacetate metabolic process"/>
    <property type="evidence" value="ECO:0007669"/>
    <property type="project" value="TreeGrafter"/>
</dbReference>
<dbReference type="EMBL" id="VLTL01000061">
    <property type="protein sequence ID" value="KAA0163926.1"/>
    <property type="molecule type" value="Genomic_DNA"/>
</dbReference>
<dbReference type="EMBL" id="VLTM01000066">
    <property type="protein sequence ID" value="KAA0158506.1"/>
    <property type="molecule type" value="Genomic_DNA"/>
</dbReference>
<evidence type="ECO:0000259" key="2">
    <source>
        <dbReference type="PROSITE" id="PS50263"/>
    </source>
</evidence>
<dbReference type="Proteomes" id="UP000322899">
    <property type="component" value="Unassembled WGS sequence"/>
</dbReference>
<dbReference type="GO" id="GO:0050152">
    <property type="term" value="F:omega-amidase activity"/>
    <property type="evidence" value="ECO:0007669"/>
    <property type="project" value="TreeGrafter"/>
</dbReference>
<evidence type="ECO:0000313" key="3">
    <source>
        <dbReference type="EMBL" id="KAA0158506.1"/>
    </source>
</evidence>
<comment type="caution">
    <text evidence="4">The sequence shown here is derived from an EMBL/GenBank/DDBJ whole genome shotgun (WGS) entry which is preliminary data.</text>
</comment>
<sequence length="303" mass="32068">MAAASDSSCKVALCQMTVVEDKATNIAHAREMVKRAVDSGAALVVLPEVFNGPYDTTKFASFAEPVPEVGGAVDEAASPTLAMLAATAKEHGVFLVGGSVAELGQPASEGAAPAVFNTCTVWSPAGELIAKHRKMHLFDIDVPGRITFKESDSLTAGSGLAAFDTPFGRVGVGICYDLRFPQLSALLRHKEDCSVLVFPGAFNTTTGPAHWELLLRARALDNQVFVCACSPARNPDAGYQAYGHSTVVDPWGAVVATTEHDEAIVLADMNVPRAAEVRTNIPISKQVRTDLYTDVEWKGPGRA</sequence>
<name>A0A5A8DES6_CAFRO</name>
<feature type="domain" description="CN hydrolase" evidence="2">
    <location>
        <begin position="9"/>
        <end position="271"/>
    </location>
</feature>
<evidence type="ECO:0000313" key="5">
    <source>
        <dbReference type="EMBL" id="KAA0176353.1"/>
    </source>
</evidence>
<dbReference type="AlphaFoldDB" id="A0A5A8DES6"/>
<keyword evidence="1" id="KW-0378">Hydrolase</keyword>
<dbReference type="Pfam" id="PF00795">
    <property type="entry name" value="CN_hydrolase"/>
    <property type="match status" value="1"/>
</dbReference>
<dbReference type="GO" id="GO:0006541">
    <property type="term" value="P:glutamine metabolic process"/>
    <property type="evidence" value="ECO:0007669"/>
    <property type="project" value="TreeGrafter"/>
</dbReference>
<dbReference type="Gene3D" id="3.60.110.10">
    <property type="entry name" value="Carbon-nitrogen hydrolase"/>
    <property type="match status" value="1"/>
</dbReference>
<organism evidence="4 7">
    <name type="scientific">Cafeteria roenbergensis</name>
    <name type="common">Marine flagellate</name>
    <dbReference type="NCBI Taxonomy" id="33653"/>
    <lineage>
        <taxon>Eukaryota</taxon>
        <taxon>Sar</taxon>
        <taxon>Stramenopiles</taxon>
        <taxon>Bigyra</taxon>
        <taxon>Opalozoa</taxon>
        <taxon>Bicosoecida</taxon>
        <taxon>Cafeteriaceae</taxon>
        <taxon>Cafeteria</taxon>
    </lineage>
</organism>
<dbReference type="Proteomes" id="UP000324907">
    <property type="component" value="Unassembled WGS sequence"/>
</dbReference>
<dbReference type="InterPro" id="IPR036526">
    <property type="entry name" value="C-N_Hydrolase_sf"/>
</dbReference>
<dbReference type="InterPro" id="IPR045254">
    <property type="entry name" value="Nit1/2_C-N_Hydrolase"/>
</dbReference>
<reference evidence="6 7" key="1">
    <citation type="submission" date="2019-07" db="EMBL/GenBank/DDBJ databases">
        <title>Genomes of Cafeteria roenbergensis.</title>
        <authorList>
            <person name="Fischer M.G."/>
            <person name="Hackl T."/>
            <person name="Roman M."/>
        </authorList>
    </citation>
    <scope>NUCLEOTIDE SEQUENCE [LARGE SCALE GENOMIC DNA]</scope>
    <source>
        <strain evidence="3 8">Cflag</strain>
        <strain evidence="5 6">E4-10P</strain>
        <strain evidence="4 7">RCC970-E3</strain>
    </source>
</reference>
<evidence type="ECO:0000313" key="4">
    <source>
        <dbReference type="EMBL" id="KAA0163926.1"/>
    </source>
</evidence>